<reference evidence="1 2" key="1">
    <citation type="journal article" date="2022" name="bioRxiv">
        <title>The genome of the oomycete Peronosclerospora sorghi, a cosmopolitan pathogen of maize and sorghum, is inflated with dispersed pseudogenes.</title>
        <authorList>
            <person name="Fletcher K."/>
            <person name="Martin F."/>
            <person name="Isakeit T."/>
            <person name="Cavanaugh K."/>
            <person name="Magill C."/>
            <person name="Michelmore R."/>
        </authorList>
    </citation>
    <scope>NUCLEOTIDE SEQUENCE [LARGE SCALE GENOMIC DNA]</scope>
    <source>
        <strain evidence="1">P6</strain>
    </source>
</reference>
<sequence>MKEANQEEENNVMLVKHRVEVLEDVHGKVKRLKDEGNIHAEAGRFRAAMSRCKEALSVDPDNAACTSYWLRLRWQYTKIFKLFSSRAKPPNRLLSDGFLTLCRCQLNFGELSLAWKALKRLSKLNRGIETEEMASDRQDIEKLLVKQEQIQRMRDDDAAHEVEPDKLQVITCFKHLTLRGKPTNGSSNKESN</sequence>
<proteinExistence type="predicted"/>
<name>A0ACC0WZF3_9STRA</name>
<gene>
    <name evidence="1" type="ORF">PsorP6_000706</name>
</gene>
<accession>A0ACC0WZF3</accession>
<evidence type="ECO:0000313" key="2">
    <source>
        <dbReference type="Proteomes" id="UP001163321"/>
    </source>
</evidence>
<comment type="caution">
    <text evidence="1">The sequence shown here is derived from an EMBL/GenBank/DDBJ whole genome shotgun (WGS) entry which is preliminary data.</text>
</comment>
<dbReference type="EMBL" id="CM047580">
    <property type="protein sequence ID" value="KAI9923076.1"/>
    <property type="molecule type" value="Genomic_DNA"/>
</dbReference>
<evidence type="ECO:0000313" key="1">
    <source>
        <dbReference type="EMBL" id="KAI9923076.1"/>
    </source>
</evidence>
<dbReference type="Proteomes" id="UP001163321">
    <property type="component" value="Chromosome 1"/>
</dbReference>
<keyword evidence="2" id="KW-1185">Reference proteome</keyword>
<protein>
    <submittedName>
        <fullName evidence="1">Uncharacterized protein</fullName>
    </submittedName>
</protein>
<organism evidence="1 2">
    <name type="scientific">Peronosclerospora sorghi</name>
    <dbReference type="NCBI Taxonomy" id="230839"/>
    <lineage>
        <taxon>Eukaryota</taxon>
        <taxon>Sar</taxon>
        <taxon>Stramenopiles</taxon>
        <taxon>Oomycota</taxon>
        <taxon>Peronosporomycetes</taxon>
        <taxon>Peronosporales</taxon>
        <taxon>Peronosporaceae</taxon>
        <taxon>Peronosclerospora</taxon>
    </lineage>
</organism>